<evidence type="ECO:0000313" key="1">
    <source>
        <dbReference type="EMBL" id="GAA2155846.1"/>
    </source>
</evidence>
<name>A0ABP5LXE5_9ACTN</name>
<keyword evidence="1" id="KW-0489">Methyltransferase</keyword>
<dbReference type="GO" id="GO:0008168">
    <property type="term" value="F:methyltransferase activity"/>
    <property type="evidence" value="ECO:0007669"/>
    <property type="project" value="UniProtKB-KW"/>
</dbReference>
<proteinExistence type="predicted"/>
<accession>A0ABP5LXE5</accession>
<sequence length="263" mass="29056">MTEPEINQDVPHSARVWNYLLGGKDNYPSDQAAGDQALDVLPEVARLARESRQYLNRAVSYLVEEAGVRQFLDIGTGLPTADNTHEVAQRSAPEARIVYVDNDPLVLVHARALLTSSPEGACEYLHTDLRDPDTILKEAARTLDFGRPVALMLMGITEFIPDHDQLFDIVDRLVAALPSGSYLALYATTNVVHGERTDQAIEMWNQADGTTPMTARSVEQITRLFRGLDLVDPGLVEITQWRPVHPDLTGDPVDGYAGIARRS</sequence>
<dbReference type="Gene3D" id="3.40.50.150">
    <property type="entry name" value="Vaccinia Virus protein VP39"/>
    <property type="match status" value="1"/>
</dbReference>
<dbReference type="InterPro" id="IPR029063">
    <property type="entry name" value="SAM-dependent_MTases_sf"/>
</dbReference>
<evidence type="ECO:0000313" key="2">
    <source>
        <dbReference type="Proteomes" id="UP001501020"/>
    </source>
</evidence>
<organism evidence="1 2">
    <name type="scientific">Actinomadura napierensis</name>
    <dbReference type="NCBI Taxonomy" id="267854"/>
    <lineage>
        <taxon>Bacteria</taxon>
        <taxon>Bacillati</taxon>
        <taxon>Actinomycetota</taxon>
        <taxon>Actinomycetes</taxon>
        <taxon>Streptosporangiales</taxon>
        <taxon>Thermomonosporaceae</taxon>
        <taxon>Actinomadura</taxon>
    </lineage>
</organism>
<dbReference type="PIRSF" id="PIRSF017393">
    <property type="entry name" value="MTase_SAV2177"/>
    <property type="match status" value="1"/>
</dbReference>
<keyword evidence="1" id="KW-0808">Transferase</keyword>
<keyword evidence="2" id="KW-1185">Reference proteome</keyword>
<dbReference type="InterPro" id="IPR006764">
    <property type="entry name" value="SAM_dep_MeTrfase_SAV2177_type"/>
</dbReference>
<reference evidence="2" key="1">
    <citation type="journal article" date="2019" name="Int. J. Syst. Evol. Microbiol.">
        <title>The Global Catalogue of Microorganisms (GCM) 10K type strain sequencing project: providing services to taxonomists for standard genome sequencing and annotation.</title>
        <authorList>
            <consortium name="The Broad Institute Genomics Platform"/>
            <consortium name="The Broad Institute Genome Sequencing Center for Infectious Disease"/>
            <person name="Wu L."/>
            <person name="Ma J."/>
        </authorList>
    </citation>
    <scope>NUCLEOTIDE SEQUENCE [LARGE SCALE GENOMIC DNA]</scope>
    <source>
        <strain evidence="2">JCM 13850</strain>
    </source>
</reference>
<dbReference type="SUPFAM" id="SSF53335">
    <property type="entry name" value="S-adenosyl-L-methionine-dependent methyltransferases"/>
    <property type="match status" value="1"/>
</dbReference>
<dbReference type="Pfam" id="PF04672">
    <property type="entry name" value="Methyltransf_19"/>
    <property type="match status" value="1"/>
</dbReference>
<protein>
    <submittedName>
        <fullName evidence="1">SAM-dependent methyltransferase</fullName>
    </submittedName>
</protein>
<dbReference type="GO" id="GO:0032259">
    <property type="term" value="P:methylation"/>
    <property type="evidence" value="ECO:0007669"/>
    <property type="project" value="UniProtKB-KW"/>
</dbReference>
<gene>
    <name evidence="1" type="ORF">GCM10009727_64090</name>
</gene>
<dbReference type="RefSeq" id="WP_344275725.1">
    <property type="nucleotide sequence ID" value="NZ_BAAAMR010000070.1"/>
</dbReference>
<comment type="caution">
    <text evidence="1">The sequence shown here is derived from an EMBL/GenBank/DDBJ whole genome shotgun (WGS) entry which is preliminary data.</text>
</comment>
<dbReference type="EMBL" id="BAAAMR010000070">
    <property type="protein sequence ID" value="GAA2155846.1"/>
    <property type="molecule type" value="Genomic_DNA"/>
</dbReference>
<dbReference type="Proteomes" id="UP001501020">
    <property type="component" value="Unassembled WGS sequence"/>
</dbReference>